<reference evidence="3 4" key="1">
    <citation type="submission" date="2021-01" db="EMBL/GenBank/DDBJ databases">
        <title>Sequencing the genomes of 1000 actinobacteria strains.</title>
        <authorList>
            <person name="Klenk H.-P."/>
        </authorList>
    </citation>
    <scope>NUCLEOTIDE SEQUENCE [LARGE SCALE GENOMIC DNA]</scope>
    <source>
        <strain evidence="3 4">DSM 13057</strain>
    </source>
</reference>
<evidence type="ECO:0000259" key="2">
    <source>
        <dbReference type="Pfam" id="PF07859"/>
    </source>
</evidence>
<evidence type="ECO:0000256" key="1">
    <source>
        <dbReference type="ARBA" id="ARBA00022801"/>
    </source>
</evidence>
<name>A0ABS2L343_9MICO</name>
<keyword evidence="4" id="KW-1185">Reference proteome</keyword>
<accession>A0ABS2L343</accession>
<dbReference type="EMBL" id="JAFBBU010000001">
    <property type="protein sequence ID" value="MBM7471521.1"/>
    <property type="molecule type" value="Genomic_DNA"/>
</dbReference>
<dbReference type="InterPro" id="IPR029058">
    <property type="entry name" value="AB_hydrolase_fold"/>
</dbReference>
<dbReference type="Proteomes" id="UP000776164">
    <property type="component" value="Unassembled WGS sequence"/>
</dbReference>
<dbReference type="RefSeq" id="WP_205107571.1">
    <property type="nucleotide sequence ID" value="NZ_BAAAHT010000013.1"/>
</dbReference>
<dbReference type="SUPFAM" id="SSF53474">
    <property type="entry name" value="alpha/beta-Hydrolases"/>
    <property type="match status" value="1"/>
</dbReference>
<organism evidence="3 4">
    <name type="scientific">Subtercola frigoramans</name>
    <dbReference type="NCBI Taxonomy" id="120298"/>
    <lineage>
        <taxon>Bacteria</taxon>
        <taxon>Bacillati</taxon>
        <taxon>Actinomycetota</taxon>
        <taxon>Actinomycetes</taxon>
        <taxon>Micrococcales</taxon>
        <taxon>Microbacteriaceae</taxon>
        <taxon>Subtercola</taxon>
    </lineage>
</organism>
<gene>
    <name evidence="3" type="ORF">JOE66_001155</name>
</gene>
<feature type="domain" description="Alpha/beta hydrolase fold-3" evidence="2">
    <location>
        <begin position="107"/>
        <end position="325"/>
    </location>
</feature>
<protein>
    <submittedName>
        <fullName evidence="3">Acetyl esterase/lipase</fullName>
    </submittedName>
</protein>
<sequence>MSDGVQTAHDDDGRVGGRLMTSVQMKAVALLLRATKRPGSTTIGQVQAALAKQKPQSTPPQSLRTRHIVIDQRFGDFTNYSVRPRRENPAASSGMHPDVQPPQRRAVLYLHGGAYVNGMAPQHWSLVSQMVDAGLRVDVSDYGLAPRYTHRDAYPFVTEVYRALLDEEGSQNVTIVGDSAGGALALGLAQTFRATPAPTPTPTPTPRPGQVPARVHPPMPRQLLLISPWLDLTLTNPEIDEFHRHDPWLSAVALREEGLAWAGGDDPTDPRLSPISGSLQGLPPTHIYIGTRDILYPDVQVLHERSGRVDWHVTVDVCPGAVHVYPLVPAPEGRRAARDIVARCVHG</sequence>
<dbReference type="Gene3D" id="3.40.50.1820">
    <property type="entry name" value="alpha/beta hydrolase"/>
    <property type="match status" value="1"/>
</dbReference>
<evidence type="ECO:0000313" key="4">
    <source>
        <dbReference type="Proteomes" id="UP000776164"/>
    </source>
</evidence>
<dbReference type="PANTHER" id="PTHR48081:SF8">
    <property type="entry name" value="ALPHA_BETA HYDROLASE FOLD-3 DOMAIN-CONTAINING PROTEIN-RELATED"/>
    <property type="match status" value="1"/>
</dbReference>
<proteinExistence type="predicted"/>
<dbReference type="PANTHER" id="PTHR48081">
    <property type="entry name" value="AB HYDROLASE SUPERFAMILY PROTEIN C4A8.06C"/>
    <property type="match status" value="1"/>
</dbReference>
<comment type="caution">
    <text evidence="3">The sequence shown here is derived from an EMBL/GenBank/DDBJ whole genome shotgun (WGS) entry which is preliminary data.</text>
</comment>
<dbReference type="InterPro" id="IPR013094">
    <property type="entry name" value="AB_hydrolase_3"/>
</dbReference>
<dbReference type="InterPro" id="IPR050300">
    <property type="entry name" value="GDXG_lipolytic_enzyme"/>
</dbReference>
<dbReference type="Pfam" id="PF07859">
    <property type="entry name" value="Abhydrolase_3"/>
    <property type="match status" value="1"/>
</dbReference>
<keyword evidence="1" id="KW-0378">Hydrolase</keyword>
<evidence type="ECO:0000313" key="3">
    <source>
        <dbReference type="EMBL" id="MBM7471521.1"/>
    </source>
</evidence>